<keyword evidence="2 5" id="KW-0489">Methyltransferase</keyword>
<dbReference type="AlphaFoldDB" id="A0AAW9HSC5"/>
<dbReference type="Proteomes" id="UP001281731">
    <property type="component" value="Unassembled WGS sequence"/>
</dbReference>
<dbReference type="InterPro" id="IPR029064">
    <property type="entry name" value="Ribosomal_eL30-like_sf"/>
</dbReference>
<accession>A0AAW9HSC5</accession>
<dbReference type="InterPro" id="IPR013123">
    <property type="entry name" value="SpoU_subst-bd"/>
</dbReference>
<protein>
    <submittedName>
        <fullName evidence="5">RNA methyltransferase</fullName>
    </submittedName>
</protein>
<evidence type="ECO:0000313" key="5">
    <source>
        <dbReference type="EMBL" id="MDY5154584.1"/>
    </source>
</evidence>
<dbReference type="SUPFAM" id="SSF75217">
    <property type="entry name" value="alpha/beta knot"/>
    <property type="match status" value="1"/>
</dbReference>
<evidence type="ECO:0000313" key="6">
    <source>
        <dbReference type="Proteomes" id="UP001281731"/>
    </source>
</evidence>
<name>A0AAW9HSC5_9ACTO</name>
<dbReference type="Gene3D" id="3.40.1280.10">
    <property type="match status" value="1"/>
</dbReference>
<dbReference type="InterPro" id="IPR029026">
    <property type="entry name" value="tRNA_m1G_MTases_N"/>
</dbReference>
<dbReference type="GO" id="GO:0032259">
    <property type="term" value="P:methylation"/>
    <property type="evidence" value="ECO:0007669"/>
    <property type="project" value="UniProtKB-KW"/>
</dbReference>
<evidence type="ECO:0000256" key="1">
    <source>
        <dbReference type="ARBA" id="ARBA00007228"/>
    </source>
</evidence>
<dbReference type="InterPro" id="IPR051259">
    <property type="entry name" value="rRNA_Methyltransferase"/>
</dbReference>
<sequence>MKATPASKLHLDRAVRLHERKQREKFQQTLVEGPQAVRELLVHQPRLVRDVYFTKATLISHPELRTLVEKTDVYHHPVNADEIRELSQDARGIVAVINIPQPPRKARVLEGANLVIATANVQDPGNVGSIIRVADAAGADAVLLGKGSAELWAPKVIRSTAGSIFHLPVCDNVNVGKIDADMESFGLQYLAADAGGDWDFATLVDSANEETYLGVPGEGPNLTEPTCWIVGNEAHGFDDVDISVDAVVSIPIYGKAESYNVATAASLLLTTTAMLQRKKHAGN</sequence>
<dbReference type="Gene3D" id="3.30.1330.30">
    <property type="match status" value="1"/>
</dbReference>
<dbReference type="GO" id="GO:0008173">
    <property type="term" value="F:RNA methyltransferase activity"/>
    <property type="evidence" value="ECO:0007669"/>
    <property type="project" value="InterPro"/>
</dbReference>
<proteinExistence type="inferred from homology"/>
<feature type="domain" description="RNA 2-O ribose methyltransferase substrate binding" evidence="4">
    <location>
        <begin position="30"/>
        <end position="103"/>
    </location>
</feature>
<dbReference type="CDD" id="cd18095">
    <property type="entry name" value="SpoU-like_rRNA-MTase"/>
    <property type="match status" value="1"/>
</dbReference>
<dbReference type="EMBL" id="JAWNGC010000002">
    <property type="protein sequence ID" value="MDY5154584.1"/>
    <property type="molecule type" value="Genomic_DNA"/>
</dbReference>
<comment type="similarity">
    <text evidence="1">Belongs to the class IV-like SAM-binding methyltransferase superfamily. RNA methyltransferase TrmH family.</text>
</comment>
<dbReference type="RefSeq" id="WP_022866341.1">
    <property type="nucleotide sequence ID" value="NZ_CAMYCL010000011.1"/>
</dbReference>
<dbReference type="GO" id="GO:0003723">
    <property type="term" value="F:RNA binding"/>
    <property type="evidence" value="ECO:0007669"/>
    <property type="project" value="InterPro"/>
</dbReference>
<dbReference type="Pfam" id="PF00588">
    <property type="entry name" value="SpoU_methylase"/>
    <property type="match status" value="1"/>
</dbReference>
<evidence type="ECO:0000256" key="2">
    <source>
        <dbReference type="ARBA" id="ARBA00022603"/>
    </source>
</evidence>
<evidence type="ECO:0000259" key="4">
    <source>
        <dbReference type="SMART" id="SM00967"/>
    </source>
</evidence>
<comment type="caution">
    <text evidence="5">The sequence shown here is derived from an EMBL/GenBank/DDBJ whole genome shotgun (WGS) entry which is preliminary data.</text>
</comment>
<dbReference type="PANTHER" id="PTHR43191">
    <property type="entry name" value="RRNA METHYLTRANSFERASE 3"/>
    <property type="match status" value="1"/>
</dbReference>
<reference evidence="5" key="1">
    <citation type="submission" date="2023-10" db="EMBL/GenBank/DDBJ databases">
        <title>Whole Genome based description of the genera Actinobaculum and Actinotignum reveals a complex phylogenetic relationship within the species included in the genus Actinotignum.</title>
        <authorList>
            <person name="Jensen C.S."/>
            <person name="Dargis R."/>
            <person name="Kemp M."/>
            <person name="Christensen J.J."/>
        </authorList>
    </citation>
    <scope>NUCLEOTIDE SEQUENCE</scope>
    <source>
        <strain evidence="5">SLA_B511</strain>
    </source>
</reference>
<dbReference type="InterPro" id="IPR001537">
    <property type="entry name" value="SpoU_MeTrfase"/>
</dbReference>
<dbReference type="InterPro" id="IPR029028">
    <property type="entry name" value="Alpha/beta_knot_MTases"/>
</dbReference>
<gene>
    <name evidence="5" type="ORF">R6G80_02440</name>
</gene>
<dbReference type="GO" id="GO:0005737">
    <property type="term" value="C:cytoplasm"/>
    <property type="evidence" value="ECO:0007669"/>
    <property type="project" value="UniProtKB-ARBA"/>
</dbReference>
<dbReference type="PANTHER" id="PTHR43191:SF2">
    <property type="entry name" value="RRNA METHYLTRANSFERASE 3, MITOCHONDRIAL"/>
    <property type="match status" value="1"/>
</dbReference>
<evidence type="ECO:0000256" key="3">
    <source>
        <dbReference type="ARBA" id="ARBA00022679"/>
    </source>
</evidence>
<dbReference type="SMART" id="SM00967">
    <property type="entry name" value="SpoU_sub_bind"/>
    <property type="match status" value="1"/>
</dbReference>
<dbReference type="SUPFAM" id="SSF55315">
    <property type="entry name" value="L30e-like"/>
    <property type="match status" value="1"/>
</dbReference>
<organism evidence="5 6">
    <name type="scientific">Actinotignum urinale</name>
    <dbReference type="NCBI Taxonomy" id="190146"/>
    <lineage>
        <taxon>Bacteria</taxon>
        <taxon>Bacillati</taxon>
        <taxon>Actinomycetota</taxon>
        <taxon>Actinomycetes</taxon>
        <taxon>Actinomycetales</taxon>
        <taxon>Actinomycetaceae</taxon>
        <taxon>Actinotignum</taxon>
    </lineage>
</organism>
<dbReference type="GO" id="GO:0006396">
    <property type="term" value="P:RNA processing"/>
    <property type="evidence" value="ECO:0007669"/>
    <property type="project" value="InterPro"/>
</dbReference>
<keyword evidence="3" id="KW-0808">Transferase</keyword>